<dbReference type="CDD" id="cd00009">
    <property type="entry name" value="AAA"/>
    <property type="match status" value="2"/>
</dbReference>
<dbReference type="SMART" id="SM00382">
    <property type="entry name" value="AAA"/>
    <property type="match status" value="3"/>
</dbReference>
<dbReference type="EMBL" id="WUTW01000002">
    <property type="protein sequence ID" value="MXQ64313.1"/>
    <property type="molecule type" value="Genomic_DNA"/>
</dbReference>
<feature type="domain" description="AAA+ ATPase" evidence="4">
    <location>
        <begin position="393"/>
        <end position="525"/>
    </location>
</feature>
<dbReference type="InterPro" id="IPR000641">
    <property type="entry name" value="CbxX/CfxQ"/>
</dbReference>
<dbReference type="RefSeq" id="WP_161102560.1">
    <property type="nucleotide sequence ID" value="NZ_JBHLYI010000013.1"/>
</dbReference>
<organism evidence="5 6">
    <name type="scientific">Actinomadura rayongensis</name>
    <dbReference type="NCBI Taxonomy" id="1429076"/>
    <lineage>
        <taxon>Bacteria</taxon>
        <taxon>Bacillati</taxon>
        <taxon>Actinomycetota</taxon>
        <taxon>Actinomycetes</taxon>
        <taxon>Streptosporangiales</taxon>
        <taxon>Thermomonosporaceae</taxon>
        <taxon>Actinomadura</taxon>
    </lineage>
</organism>
<dbReference type="InterPro" id="IPR003593">
    <property type="entry name" value="AAA+_ATPase"/>
</dbReference>
<keyword evidence="6" id="KW-1185">Reference proteome</keyword>
<dbReference type="Proteomes" id="UP000431901">
    <property type="component" value="Unassembled WGS sequence"/>
</dbReference>
<feature type="domain" description="AAA+ ATPase" evidence="4">
    <location>
        <begin position="928"/>
        <end position="1063"/>
    </location>
</feature>
<evidence type="ECO:0000256" key="3">
    <source>
        <dbReference type="ARBA" id="ARBA00022840"/>
    </source>
</evidence>
<dbReference type="Gene3D" id="1.10.8.60">
    <property type="match status" value="2"/>
</dbReference>
<dbReference type="Gene3D" id="3.40.50.300">
    <property type="entry name" value="P-loop containing nucleotide triphosphate hydrolases"/>
    <property type="match status" value="3"/>
</dbReference>
<dbReference type="FunFam" id="3.40.50.300:FF:000216">
    <property type="entry name" value="Type VII secretion ATPase EccA"/>
    <property type="match status" value="2"/>
</dbReference>
<dbReference type="InterPro" id="IPR027417">
    <property type="entry name" value="P-loop_NTPase"/>
</dbReference>
<reference evidence="5 6" key="1">
    <citation type="submission" date="2019-12" db="EMBL/GenBank/DDBJ databases">
        <title>Nocardia macrotermitis sp. nov. and Nocardia aurantia sp. nov., isolated from the gut of the fungus growing-termite Macrotermes natalensis.</title>
        <authorList>
            <person name="Christine B."/>
            <person name="Rene B."/>
        </authorList>
    </citation>
    <scope>NUCLEOTIDE SEQUENCE [LARGE SCALE GENOMIC DNA]</scope>
    <source>
        <strain evidence="5 6">DSM 102126</strain>
    </source>
</reference>
<sequence>MVRLPEHLELLVTDEPVCDLYFHGPWRVPDGLYDEIRARIDKLAADPRAAELTTDAQPLLSPPASLVVGDLVLIVDFLCGAAAVNSGTHSRLQYQFFNRYMREPQDPVRPVTGWGVTTGGFRPLEWLEEAPDQDVALALARESLDVLEGMEPLERRRQALIKLYDDPPPALDIRAPLDEQRKVWAAHASEEIIAELPELAGPIGYLDWVCSGLLPVHEHLVQVAPHDENAVELVVDLVLQGGLEQVPAELSGALTQDQFGEVLERFPIAKKAFEPAAWYNRARAWLARALGAGEADACRAWLDMAMRFTGCVQGAPDDARYPDPEWIPVGEFQADLRRLAMPRRRLVNPVAAAVGADPARPRRRPRVPEVGAALVGQPDVVAALEEIAANPSRPVRLMIVGPDGTGKRDAAQEIARLLQDRLITGPPLWLADDFFAGKEVSAGTTHLHIDARDSAGNRLMVIDGLDDVSRDPRSGEAIVEELHRALDVHDDLHVVALCEPGGDERIREVNPGLALRFRVVHTRPFDAEGYAELFERALRQRGARAHKRALTAAGRLLAGTAPVRNLRNARLAHRLADVVVDAVRERTPAGEELVVKRADIPAVFNAGRTGGDPFAELAELTGLASVKQEIELLAAGARAARLRREAGLTVPSPARHMIFSGNPGTGKTVVARLLARIYKDLGVLSSGHLVEVSRAELIGQYIGETAVKTRAVVRRAVGGVLFIDEAYALTQSDLGEDYGPEAIAELIKMMEDHRDDLVVIAAGYEREMQRFVASDPGLASRFPTTVRFPDFTDGELVEIFAGQTAQAGLTPDAAARDKLAGLLRRAPRGRSFGNARLMRNLAERATALQARRVTGLARATAADLGALTAADLPDTLSGTTRATPAADPLTALDGLVGLRDVKAEVHRLVAEARAAELRRLAGQPAPSPSRHMVFTGNPGTAKTTVARLIAAVYAQLGLLSSGHLVEVGRSDLVGTHLGQTAPRVRAAVEQALGGVLFVDEAYALNGDAYGQEAVATLVKLMEEYRGDLLVIVAGYEREMRGFLTSNSGLESRFPKRLRFPDYTDGELVAIFEHLAAAEGFTLAPEIPQTLQALLRKTSRGPSFGNGRLMRNLLDAATARQSERLTAADAPAPADVLTLRASDLPDTLDTTPDHLGLYL</sequence>
<protein>
    <submittedName>
        <fullName evidence="5">AAA family ATPase</fullName>
    </submittedName>
</protein>
<keyword evidence="3" id="KW-0067">ATP-binding</keyword>
<evidence type="ECO:0000313" key="5">
    <source>
        <dbReference type="EMBL" id="MXQ64313.1"/>
    </source>
</evidence>
<name>A0A6I4W4L0_9ACTN</name>
<proteinExistence type="inferred from homology"/>
<dbReference type="AlphaFoldDB" id="A0A6I4W4L0"/>
<accession>A0A6I4W4L0</accession>
<dbReference type="PANTHER" id="PTHR43392">
    <property type="entry name" value="AAA-TYPE ATPASE FAMILY PROTEIN / ANKYRIN REPEAT FAMILY PROTEIN"/>
    <property type="match status" value="1"/>
</dbReference>
<dbReference type="Pfam" id="PF17866">
    <property type="entry name" value="AAA_lid_6"/>
    <property type="match status" value="2"/>
</dbReference>
<keyword evidence="2" id="KW-0547">Nucleotide-binding</keyword>
<feature type="domain" description="AAA+ ATPase" evidence="4">
    <location>
        <begin position="653"/>
        <end position="792"/>
    </location>
</feature>
<gene>
    <name evidence="5" type="ORF">GQ466_09715</name>
</gene>
<dbReference type="SUPFAM" id="SSF52540">
    <property type="entry name" value="P-loop containing nucleoside triphosphate hydrolases"/>
    <property type="match status" value="3"/>
</dbReference>
<dbReference type="InterPro" id="IPR041627">
    <property type="entry name" value="AAA_lid_6"/>
</dbReference>
<dbReference type="InterPro" id="IPR050773">
    <property type="entry name" value="CbxX/CfxQ_RuBisCO_ESX"/>
</dbReference>
<evidence type="ECO:0000313" key="6">
    <source>
        <dbReference type="Proteomes" id="UP000431901"/>
    </source>
</evidence>
<comment type="caution">
    <text evidence="5">The sequence shown here is derived from an EMBL/GenBank/DDBJ whole genome shotgun (WGS) entry which is preliminary data.</text>
</comment>
<comment type="similarity">
    <text evidence="1">Belongs to the CbxX/CfxQ family.</text>
</comment>
<dbReference type="GO" id="GO:0005524">
    <property type="term" value="F:ATP binding"/>
    <property type="evidence" value="ECO:0007669"/>
    <property type="project" value="UniProtKB-KW"/>
</dbReference>
<evidence type="ECO:0000256" key="1">
    <source>
        <dbReference type="ARBA" id="ARBA00010378"/>
    </source>
</evidence>
<dbReference type="InterPro" id="IPR003959">
    <property type="entry name" value="ATPase_AAA_core"/>
</dbReference>
<dbReference type="Pfam" id="PF00004">
    <property type="entry name" value="AAA"/>
    <property type="match status" value="2"/>
</dbReference>
<dbReference type="PRINTS" id="PR00819">
    <property type="entry name" value="CBXCFQXSUPER"/>
</dbReference>
<dbReference type="GO" id="GO:0016887">
    <property type="term" value="F:ATP hydrolysis activity"/>
    <property type="evidence" value="ECO:0007669"/>
    <property type="project" value="InterPro"/>
</dbReference>
<dbReference type="PANTHER" id="PTHR43392:SF2">
    <property type="entry name" value="AAA-TYPE ATPASE FAMILY PROTEIN _ ANKYRIN REPEAT FAMILY PROTEIN"/>
    <property type="match status" value="1"/>
</dbReference>
<evidence type="ECO:0000259" key="4">
    <source>
        <dbReference type="SMART" id="SM00382"/>
    </source>
</evidence>
<dbReference type="OrthoDB" id="9806903at2"/>
<evidence type="ECO:0000256" key="2">
    <source>
        <dbReference type="ARBA" id="ARBA00022741"/>
    </source>
</evidence>